<keyword evidence="11" id="KW-1185">Reference proteome</keyword>
<keyword evidence="3 8" id="KW-0237">DNA synthesis</keyword>
<evidence type="ECO:0000256" key="6">
    <source>
        <dbReference type="ARBA" id="ARBA00022777"/>
    </source>
</evidence>
<proteinExistence type="inferred from homology"/>
<dbReference type="EC" id="2.7.1.21" evidence="2 8"/>
<dbReference type="PANTHER" id="PTHR11441:SF12">
    <property type="entry name" value="THYMIDINE KINASE A"/>
    <property type="match status" value="1"/>
</dbReference>
<evidence type="ECO:0000256" key="1">
    <source>
        <dbReference type="ARBA" id="ARBA00007587"/>
    </source>
</evidence>
<keyword evidence="6 8" id="KW-0418">Kinase</keyword>
<sequence length="76" mass="8581">MVKYSNEPENPTKSCKARGSDLRVQFKVDVININEAHFFEDPNDFCCNAADLYVNTVIVAGLDGDCLRFTLMVYVD</sequence>
<reference evidence="10 11" key="1">
    <citation type="journal article" date="2021" name="BMC Genomics">
        <title>Datura genome reveals duplications of psychoactive alkaloid biosynthetic genes and high mutation rate following tissue culture.</title>
        <authorList>
            <person name="Rajewski A."/>
            <person name="Carter-House D."/>
            <person name="Stajich J."/>
            <person name="Litt A."/>
        </authorList>
    </citation>
    <scope>NUCLEOTIDE SEQUENCE [LARGE SCALE GENOMIC DNA]</scope>
    <source>
        <strain evidence="10">AR-01</strain>
    </source>
</reference>
<evidence type="ECO:0000256" key="2">
    <source>
        <dbReference type="ARBA" id="ARBA00012118"/>
    </source>
</evidence>
<evidence type="ECO:0000313" key="10">
    <source>
        <dbReference type="EMBL" id="MCD9558979.1"/>
    </source>
</evidence>
<comment type="catalytic activity">
    <reaction evidence="8">
        <text>thymidine + ATP = dTMP + ADP + H(+)</text>
        <dbReference type="Rhea" id="RHEA:19129"/>
        <dbReference type="ChEBI" id="CHEBI:15378"/>
        <dbReference type="ChEBI" id="CHEBI:17748"/>
        <dbReference type="ChEBI" id="CHEBI:30616"/>
        <dbReference type="ChEBI" id="CHEBI:63528"/>
        <dbReference type="ChEBI" id="CHEBI:456216"/>
        <dbReference type="EC" id="2.7.1.21"/>
    </reaction>
</comment>
<evidence type="ECO:0000256" key="8">
    <source>
        <dbReference type="RuleBase" id="RU000544"/>
    </source>
</evidence>
<dbReference type="InterPro" id="IPR027417">
    <property type="entry name" value="P-loop_NTPase"/>
</dbReference>
<dbReference type="Proteomes" id="UP000823775">
    <property type="component" value="Unassembled WGS sequence"/>
</dbReference>
<evidence type="ECO:0000256" key="5">
    <source>
        <dbReference type="ARBA" id="ARBA00022741"/>
    </source>
</evidence>
<evidence type="ECO:0000256" key="9">
    <source>
        <dbReference type="RuleBase" id="RU004165"/>
    </source>
</evidence>
<keyword evidence="5 8" id="KW-0547">Nucleotide-binding</keyword>
<dbReference type="PANTHER" id="PTHR11441">
    <property type="entry name" value="THYMIDINE KINASE"/>
    <property type="match status" value="1"/>
</dbReference>
<evidence type="ECO:0000256" key="7">
    <source>
        <dbReference type="ARBA" id="ARBA00022840"/>
    </source>
</evidence>
<comment type="caution">
    <text evidence="10">The sequence shown here is derived from an EMBL/GenBank/DDBJ whole genome shotgun (WGS) entry which is preliminary data.</text>
</comment>
<evidence type="ECO:0000256" key="3">
    <source>
        <dbReference type="ARBA" id="ARBA00022634"/>
    </source>
</evidence>
<keyword evidence="7 8" id="KW-0067">ATP-binding</keyword>
<comment type="similarity">
    <text evidence="1 9">Belongs to the thymidine kinase family.</text>
</comment>
<evidence type="ECO:0000313" key="11">
    <source>
        <dbReference type="Proteomes" id="UP000823775"/>
    </source>
</evidence>
<dbReference type="EMBL" id="JACEIK010002084">
    <property type="protein sequence ID" value="MCD9558979.1"/>
    <property type="molecule type" value="Genomic_DNA"/>
</dbReference>
<protein>
    <recommendedName>
        <fullName evidence="2 8">Thymidine kinase</fullName>
        <ecNumber evidence="2 8">2.7.1.21</ecNumber>
    </recommendedName>
</protein>
<dbReference type="InterPro" id="IPR001267">
    <property type="entry name" value="Thymidine_kinase"/>
</dbReference>
<dbReference type="Gene3D" id="3.40.50.300">
    <property type="entry name" value="P-loop containing nucleotide triphosphate hydrolases"/>
    <property type="match status" value="1"/>
</dbReference>
<keyword evidence="4 8" id="KW-0808">Transferase</keyword>
<evidence type="ECO:0000256" key="4">
    <source>
        <dbReference type="ARBA" id="ARBA00022679"/>
    </source>
</evidence>
<organism evidence="10 11">
    <name type="scientific">Datura stramonium</name>
    <name type="common">Jimsonweed</name>
    <name type="synonym">Common thornapple</name>
    <dbReference type="NCBI Taxonomy" id="4076"/>
    <lineage>
        <taxon>Eukaryota</taxon>
        <taxon>Viridiplantae</taxon>
        <taxon>Streptophyta</taxon>
        <taxon>Embryophyta</taxon>
        <taxon>Tracheophyta</taxon>
        <taxon>Spermatophyta</taxon>
        <taxon>Magnoliopsida</taxon>
        <taxon>eudicotyledons</taxon>
        <taxon>Gunneridae</taxon>
        <taxon>Pentapetalae</taxon>
        <taxon>asterids</taxon>
        <taxon>lamiids</taxon>
        <taxon>Solanales</taxon>
        <taxon>Solanaceae</taxon>
        <taxon>Solanoideae</taxon>
        <taxon>Datureae</taxon>
        <taxon>Datura</taxon>
    </lineage>
</organism>
<dbReference type="Pfam" id="PF00265">
    <property type="entry name" value="TK"/>
    <property type="match status" value="1"/>
</dbReference>
<accession>A0ABS8ULM5</accession>
<gene>
    <name evidence="10" type="ORF">HAX54_016688</name>
</gene>
<name>A0ABS8ULM5_DATST</name>